<protein>
    <submittedName>
        <fullName evidence="3">Uncharacterized protein</fullName>
    </submittedName>
</protein>
<dbReference type="Proteomes" id="UP000775213">
    <property type="component" value="Unassembled WGS sequence"/>
</dbReference>
<evidence type="ECO:0000256" key="1">
    <source>
        <dbReference type="ARBA" id="ARBA00022490"/>
    </source>
</evidence>
<dbReference type="GO" id="GO:0005524">
    <property type="term" value="F:ATP binding"/>
    <property type="evidence" value="ECO:0007669"/>
    <property type="project" value="InterPro"/>
</dbReference>
<organism evidence="3 4">
    <name type="scientific">Dendrobium chrysotoxum</name>
    <name type="common">Orchid</name>
    <dbReference type="NCBI Taxonomy" id="161865"/>
    <lineage>
        <taxon>Eukaryota</taxon>
        <taxon>Viridiplantae</taxon>
        <taxon>Streptophyta</taxon>
        <taxon>Embryophyta</taxon>
        <taxon>Tracheophyta</taxon>
        <taxon>Spermatophyta</taxon>
        <taxon>Magnoliopsida</taxon>
        <taxon>Liliopsida</taxon>
        <taxon>Asparagales</taxon>
        <taxon>Orchidaceae</taxon>
        <taxon>Epidendroideae</taxon>
        <taxon>Malaxideae</taxon>
        <taxon>Dendrobiinae</taxon>
        <taxon>Dendrobium</taxon>
    </lineage>
</organism>
<dbReference type="GO" id="GO:0006422">
    <property type="term" value="P:aspartyl-tRNA aminoacylation"/>
    <property type="evidence" value="ECO:0007669"/>
    <property type="project" value="InterPro"/>
</dbReference>
<dbReference type="GO" id="GO:0017101">
    <property type="term" value="C:aminoacyl-tRNA synthetase multienzyme complex"/>
    <property type="evidence" value="ECO:0007669"/>
    <property type="project" value="TreeGrafter"/>
</dbReference>
<comment type="caution">
    <text evidence="3">The sequence shown here is derived from an EMBL/GenBank/DDBJ whole genome shotgun (WGS) entry which is preliminary data.</text>
</comment>
<dbReference type="PANTHER" id="PTHR43450">
    <property type="entry name" value="ASPARTYL-TRNA SYNTHETASE"/>
    <property type="match status" value="1"/>
</dbReference>
<gene>
    <name evidence="3" type="ORF">IEQ34_022004</name>
</gene>
<name>A0AAV7FXS0_DENCH</name>
<keyword evidence="2" id="KW-0732">Signal</keyword>
<sequence>MRAVGKKMAFLVVRQFIAKVQCMLIVTEELVSMQMVKYTTSLIRESIMDIKGEATKRLEVLYPTLKELALVDSIGSHHRPSLSKF</sequence>
<proteinExistence type="predicted"/>
<evidence type="ECO:0000256" key="2">
    <source>
        <dbReference type="SAM" id="SignalP"/>
    </source>
</evidence>
<reference evidence="3 4" key="1">
    <citation type="journal article" date="2021" name="Hortic Res">
        <title>Chromosome-scale assembly of the Dendrobium chrysotoxum genome enhances the understanding of orchid evolution.</title>
        <authorList>
            <person name="Zhang Y."/>
            <person name="Zhang G.Q."/>
            <person name="Zhang D."/>
            <person name="Liu X.D."/>
            <person name="Xu X.Y."/>
            <person name="Sun W.H."/>
            <person name="Yu X."/>
            <person name="Zhu X."/>
            <person name="Wang Z.W."/>
            <person name="Zhao X."/>
            <person name="Zhong W.Y."/>
            <person name="Chen H."/>
            <person name="Yin W.L."/>
            <person name="Huang T."/>
            <person name="Niu S.C."/>
            <person name="Liu Z.J."/>
        </authorList>
    </citation>
    <scope>NUCLEOTIDE SEQUENCE [LARGE SCALE GENOMIC DNA]</scope>
    <source>
        <strain evidence="3">Lindl</strain>
    </source>
</reference>
<keyword evidence="4" id="KW-1185">Reference proteome</keyword>
<evidence type="ECO:0000313" key="4">
    <source>
        <dbReference type="Proteomes" id="UP000775213"/>
    </source>
</evidence>
<dbReference type="EMBL" id="JAGFBR010000019">
    <property type="protein sequence ID" value="KAH0448204.1"/>
    <property type="molecule type" value="Genomic_DNA"/>
</dbReference>
<feature type="signal peptide" evidence="2">
    <location>
        <begin position="1"/>
        <end position="22"/>
    </location>
</feature>
<evidence type="ECO:0000313" key="3">
    <source>
        <dbReference type="EMBL" id="KAH0448204.1"/>
    </source>
</evidence>
<accession>A0AAV7FXS0</accession>
<dbReference type="GO" id="GO:0004815">
    <property type="term" value="F:aspartate-tRNA ligase activity"/>
    <property type="evidence" value="ECO:0007669"/>
    <property type="project" value="InterPro"/>
</dbReference>
<keyword evidence="1" id="KW-0963">Cytoplasm</keyword>
<dbReference type="GO" id="GO:0005829">
    <property type="term" value="C:cytosol"/>
    <property type="evidence" value="ECO:0007669"/>
    <property type="project" value="TreeGrafter"/>
</dbReference>
<dbReference type="Gene3D" id="2.40.50.140">
    <property type="entry name" value="Nucleic acid-binding proteins"/>
    <property type="match status" value="1"/>
</dbReference>
<dbReference type="InterPro" id="IPR012340">
    <property type="entry name" value="NA-bd_OB-fold"/>
</dbReference>
<dbReference type="SUPFAM" id="SSF50249">
    <property type="entry name" value="Nucleic acid-binding proteins"/>
    <property type="match status" value="1"/>
</dbReference>
<dbReference type="GO" id="GO:0003723">
    <property type="term" value="F:RNA binding"/>
    <property type="evidence" value="ECO:0007669"/>
    <property type="project" value="TreeGrafter"/>
</dbReference>
<feature type="chain" id="PRO_5043675522" evidence="2">
    <location>
        <begin position="23"/>
        <end position="85"/>
    </location>
</feature>
<dbReference type="PANTHER" id="PTHR43450:SF1">
    <property type="entry name" value="ASPARTATE--TRNA LIGASE, CYTOPLASMIC"/>
    <property type="match status" value="1"/>
</dbReference>
<dbReference type="InterPro" id="IPR004523">
    <property type="entry name" value="Asp-tRNA_synthase_2"/>
</dbReference>
<dbReference type="AlphaFoldDB" id="A0AAV7FXS0"/>